<accession>A0A917E068</accession>
<evidence type="ECO:0000256" key="6">
    <source>
        <dbReference type="ARBA" id="ARBA00023316"/>
    </source>
</evidence>
<evidence type="ECO:0000256" key="8">
    <source>
        <dbReference type="SAM" id="SignalP"/>
    </source>
</evidence>
<feature type="active site" description="Proton donor/acceptor" evidence="7">
    <location>
        <position position="98"/>
    </location>
</feature>
<dbReference type="AlphaFoldDB" id="A0A917E068"/>
<keyword evidence="8" id="KW-0732">Signal</keyword>
<comment type="caution">
    <text evidence="10">The sequence shown here is derived from an EMBL/GenBank/DDBJ whole genome shotgun (WGS) entry which is preliminary data.</text>
</comment>
<dbReference type="GO" id="GO:0005576">
    <property type="term" value="C:extracellular region"/>
    <property type="evidence" value="ECO:0007669"/>
    <property type="project" value="TreeGrafter"/>
</dbReference>
<dbReference type="Proteomes" id="UP000644699">
    <property type="component" value="Unassembled WGS sequence"/>
</dbReference>
<dbReference type="InterPro" id="IPR038063">
    <property type="entry name" value="Transpep_catalytic_dom"/>
</dbReference>
<organism evidence="10 11">
    <name type="scientific">Aureimonas endophytica</name>
    <dbReference type="NCBI Taxonomy" id="2027858"/>
    <lineage>
        <taxon>Bacteria</taxon>
        <taxon>Pseudomonadati</taxon>
        <taxon>Pseudomonadota</taxon>
        <taxon>Alphaproteobacteria</taxon>
        <taxon>Hyphomicrobiales</taxon>
        <taxon>Aurantimonadaceae</taxon>
        <taxon>Aureimonas</taxon>
    </lineage>
</organism>
<comment type="similarity">
    <text evidence="2">Belongs to the YkuD family.</text>
</comment>
<keyword evidence="3" id="KW-0808">Transferase</keyword>
<dbReference type="GO" id="GO:0016740">
    <property type="term" value="F:transferase activity"/>
    <property type="evidence" value="ECO:0007669"/>
    <property type="project" value="UniProtKB-KW"/>
</dbReference>
<reference evidence="10" key="1">
    <citation type="journal article" date="2014" name="Int. J. Syst. Evol. Microbiol.">
        <title>Complete genome sequence of Corynebacterium casei LMG S-19264T (=DSM 44701T), isolated from a smear-ripened cheese.</title>
        <authorList>
            <consortium name="US DOE Joint Genome Institute (JGI-PGF)"/>
            <person name="Walter F."/>
            <person name="Albersmeier A."/>
            <person name="Kalinowski J."/>
            <person name="Ruckert C."/>
        </authorList>
    </citation>
    <scope>NUCLEOTIDE SEQUENCE</scope>
    <source>
        <strain evidence="10">CGMCC 1.15367</strain>
    </source>
</reference>
<dbReference type="EMBL" id="BMIQ01000001">
    <property type="protein sequence ID" value="GGD86627.1"/>
    <property type="molecule type" value="Genomic_DNA"/>
</dbReference>
<dbReference type="InterPro" id="IPR050979">
    <property type="entry name" value="LD-transpeptidase"/>
</dbReference>
<evidence type="ECO:0000313" key="10">
    <source>
        <dbReference type="EMBL" id="GGD86627.1"/>
    </source>
</evidence>
<evidence type="ECO:0000256" key="3">
    <source>
        <dbReference type="ARBA" id="ARBA00022679"/>
    </source>
</evidence>
<dbReference type="PROSITE" id="PS52029">
    <property type="entry name" value="LD_TPASE"/>
    <property type="match status" value="1"/>
</dbReference>
<dbReference type="InterPro" id="IPR005490">
    <property type="entry name" value="LD_TPept_cat_dom"/>
</dbReference>
<reference evidence="10" key="2">
    <citation type="submission" date="2020-09" db="EMBL/GenBank/DDBJ databases">
        <authorList>
            <person name="Sun Q."/>
            <person name="Zhou Y."/>
        </authorList>
    </citation>
    <scope>NUCLEOTIDE SEQUENCE</scope>
    <source>
        <strain evidence="10">CGMCC 1.15367</strain>
    </source>
</reference>
<gene>
    <name evidence="10" type="ORF">GCM10011390_01550</name>
</gene>
<dbReference type="Gene3D" id="2.40.440.10">
    <property type="entry name" value="L,D-transpeptidase catalytic domain-like"/>
    <property type="match status" value="1"/>
</dbReference>
<sequence length="143" mass="15646">MSRWIVSALAGLGLFASALEAEAGGRLVAFVSIAEQTMTVSYDGSVVDRWPVSTARRGYSTPTGSYRPFRLSRMWYSKKYDNSPMPHSIFFRGGYAIHGTGSIRSLGRPASHGCVRLHPQDAATLYSMVRDVGLGNTEIVITR</sequence>
<proteinExistence type="inferred from homology"/>
<dbReference type="GO" id="GO:0018104">
    <property type="term" value="P:peptidoglycan-protein cross-linking"/>
    <property type="evidence" value="ECO:0007669"/>
    <property type="project" value="TreeGrafter"/>
</dbReference>
<dbReference type="CDD" id="cd16913">
    <property type="entry name" value="YkuD_like"/>
    <property type="match status" value="1"/>
</dbReference>
<dbReference type="GO" id="GO:0071972">
    <property type="term" value="F:peptidoglycan L,D-transpeptidase activity"/>
    <property type="evidence" value="ECO:0007669"/>
    <property type="project" value="TreeGrafter"/>
</dbReference>
<comment type="pathway">
    <text evidence="1 7">Cell wall biogenesis; peptidoglycan biosynthesis.</text>
</comment>
<evidence type="ECO:0000256" key="5">
    <source>
        <dbReference type="ARBA" id="ARBA00022984"/>
    </source>
</evidence>
<name>A0A917E068_9HYPH</name>
<evidence type="ECO:0000256" key="4">
    <source>
        <dbReference type="ARBA" id="ARBA00022960"/>
    </source>
</evidence>
<keyword evidence="6 7" id="KW-0961">Cell wall biogenesis/degradation</keyword>
<dbReference type="PANTHER" id="PTHR30582:SF2">
    <property type="entry name" value="L,D-TRANSPEPTIDASE YCIB-RELATED"/>
    <property type="match status" value="1"/>
</dbReference>
<keyword evidence="11" id="KW-1185">Reference proteome</keyword>
<feature type="active site" description="Nucleophile" evidence="7">
    <location>
        <position position="114"/>
    </location>
</feature>
<feature type="domain" description="L,D-TPase catalytic" evidence="9">
    <location>
        <begin position="27"/>
        <end position="142"/>
    </location>
</feature>
<feature type="chain" id="PRO_5037483435" evidence="8">
    <location>
        <begin position="24"/>
        <end position="143"/>
    </location>
</feature>
<dbReference type="RefSeq" id="WP_188906332.1">
    <property type="nucleotide sequence ID" value="NZ_BMIQ01000001.1"/>
</dbReference>
<protein>
    <submittedName>
        <fullName evidence="10">L,D-transpeptidase</fullName>
    </submittedName>
</protein>
<evidence type="ECO:0000256" key="2">
    <source>
        <dbReference type="ARBA" id="ARBA00005992"/>
    </source>
</evidence>
<feature type="signal peptide" evidence="8">
    <location>
        <begin position="1"/>
        <end position="23"/>
    </location>
</feature>
<keyword evidence="5 7" id="KW-0573">Peptidoglycan synthesis</keyword>
<evidence type="ECO:0000259" key="9">
    <source>
        <dbReference type="PROSITE" id="PS52029"/>
    </source>
</evidence>
<dbReference type="GO" id="GO:0008360">
    <property type="term" value="P:regulation of cell shape"/>
    <property type="evidence" value="ECO:0007669"/>
    <property type="project" value="UniProtKB-UniRule"/>
</dbReference>
<dbReference type="GO" id="GO:0071555">
    <property type="term" value="P:cell wall organization"/>
    <property type="evidence" value="ECO:0007669"/>
    <property type="project" value="UniProtKB-UniRule"/>
</dbReference>
<evidence type="ECO:0000313" key="11">
    <source>
        <dbReference type="Proteomes" id="UP000644699"/>
    </source>
</evidence>
<evidence type="ECO:0000256" key="7">
    <source>
        <dbReference type="PROSITE-ProRule" id="PRU01373"/>
    </source>
</evidence>
<dbReference type="PANTHER" id="PTHR30582">
    <property type="entry name" value="L,D-TRANSPEPTIDASE"/>
    <property type="match status" value="1"/>
</dbReference>
<dbReference type="Pfam" id="PF03734">
    <property type="entry name" value="YkuD"/>
    <property type="match status" value="1"/>
</dbReference>
<keyword evidence="4 7" id="KW-0133">Cell shape</keyword>
<evidence type="ECO:0000256" key="1">
    <source>
        <dbReference type="ARBA" id="ARBA00004752"/>
    </source>
</evidence>
<dbReference type="SUPFAM" id="SSF141523">
    <property type="entry name" value="L,D-transpeptidase catalytic domain-like"/>
    <property type="match status" value="1"/>
</dbReference>